<comment type="subcellular location">
    <subcellularLocation>
        <location evidence="1">Cell membrane</location>
        <topology evidence="1">Multi-pass membrane protein</topology>
    </subcellularLocation>
</comment>
<dbReference type="PANTHER" id="PTHR33567">
    <property type="entry name" value="CHROMATE ION TRANSPORTER (EUROFUNG)"/>
    <property type="match status" value="1"/>
</dbReference>
<dbReference type="PANTHER" id="PTHR33567:SF3">
    <property type="entry name" value="CHROMATE ION TRANSPORTER (EUROFUNG)"/>
    <property type="match status" value="1"/>
</dbReference>
<dbReference type="NCBIfam" id="TIGR00937">
    <property type="entry name" value="2A51"/>
    <property type="match status" value="1"/>
</dbReference>
<feature type="transmembrane region" description="Helical" evidence="8">
    <location>
        <begin position="239"/>
        <end position="262"/>
    </location>
</feature>
<feature type="transmembrane region" description="Helical" evidence="8">
    <location>
        <begin position="274"/>
        <end position="294"/>
    </location>
</feature>
<evidence type="ECO:0000256" key="5">
    <source>
        <dbReference type="ARBA" id="ARBA00022989"/>
    </source>
</evidence>
<dbReference type="InterPro" id="IPR014047">
    <property type="entry name" value="Chr_Tranpt_l_chain"/>
</dbReference>
<dbReference type="Proteomes" id="UP000539787">
    <property type="component" value="Unassembled WGS sequence"/>
</dbReference>
<organism evidence="9 10">
    <name type="scientific">Rhizobium changzhiense</name>
    <dbReference type="NCBI Taxonomy" id="2692317"/>
    <lineage>
        <taxon>Bacteria</taxon>
        <taxon>Pseudomonadati</taxon>
        <taxon>Pseudomonadota</taxon>
        <taxon>Alphaproteobacteria</taxon>
        <taxon>Hyphomicrobiales</taxon>
        <taxon>Rhizobiaceae</taxon>
        <taxon>Rhizobium/Agrobacterium group</taxon>
        <taxon>Rhizobium</taxon>
    </lineage>
</organism>
<keyword evidence="5 8" id="KW-1133">Transmembrane helix</keyword>
<evidence type="ECO:0000256" key="2">
    <source>
        <dbReference type="ARBA" id="ARBA00005262"/>
    </source>
</evidence>
<feature type="transmembrane region" description="Helical" evidence="8">
    <location>
        <begin position="129"/>
        <end position="152"/>
    </location>
</feature>
<feature type="transmembrane region" description="Helical" evidence="8">
    <location>
        <begin position="454"/>
        <end position="471"/>
    </location>
</feature>
<feature type="transmembrane region" description="Helical" evidence="8">
    <location>
        <begin position="427"/>
        <end position="447"/>
    </location>
</feature>
<accession>A0ABR6A885</accession>
<comment type="caution">
    <text evidence="9">The sequence shown here is derived from an EMBL/GenBank/DDBJ whole genome shotgun (WGS) entry which is preliminary data.</text>
</comment>
<evidence type="ECO:0000256" key="4">
    <source>
        <dbReference type="ARBA" id="ARBA00022692"/>
    </source>
</evidence>
<feature type="transmembrane region" description="Helical" evidence="8">
    <location>
        <begin position="99"/>
        <end position="123"/>
    </location>
</feature>
<gene>
    <name evidence="9" type="primary">chrA</name>
    <name evidence="9" type="ORF">HX902_14670</name>
</gene>
<evidence type="ECO:0000313" key="10">
    <source>
        <dbReference type="Proteomes" id="UP000539787"/>
    </source>
</evidence>
<keyword evidence="3" id="KW-1003">Cell membrane</keyword>
<evidence type="ECO:0000256" key="8">
    <source>
        <dbReference type="SAM" id="Phobius"/>
    </source>
</evidence>
<keyword evidence="10" id="KW-1185">Reference proteome</keyword>
<feature type="compositionally biased region" description="Basic and acidic residues" evidence="7">
    <location>
        <begin position="12"/>
        <end position="22"/>
    </location>
</feature>
<feature type="transmembrane region" description="Helical" evidence="8">
    <location>
        <begin position="345"/>
        <end position="369"/>
    </location>
</feature>
<proteinExistence type="inferred from homology"/>
<protein>
    <submittedName>
        <fullName evidence="9">Chromate efflux transporter</fullName>
    </submittedName>
</protein>
<evidence type="ECO:0000256" key="6">
    <source>
        <dbReference type="ARBA" id="ARBA00023136"/>
    </source>
</evidence>
<evidence type="ECO:0000256" key="7">
    <source>
        <dbReference type="SAM" id="MobiDB-lite"/>
    </source>
</evidence>
<feature type="transmembrane region" description="Helical" evidence="8">
    <location>
        <begin position="381"/>
        <end position="407"/>
    </location>
</feature>
<keyword evidence="4 8" id="KW-0812">Transmembrane</keyword>
<dbReference type="PIRSF" id="PIRSF004810">
    <property type="entry name" value="ChrA"/>
    <property type="match status" value="1"/>
</dbReference>
<feature type="region of interest" description="Disordered" evidence="7">
    <location>
        <begin position="1"/>
        <end position="22"/>
    </location>
</feature>
<dbReference type="Pfam" id="PF02417">
    <property type="entry name" value="Chromate_transp"/>
    <property type="match status" value="2"/>
</dbReference>
<sequence length="473" mass="49624">MVEMTDNAPDGKMAEEDAGEGHHHGVSFGEAFRVWLRVAALSFGGPAGQIAVMHRIIVDEKRWIGEHRFLHALNYCMLLPGPEAQQLAIYIGWLMHRTVGGLVAGLLFVLPGFLSILGLSYIYAAYGNVGIVAGLFFGLKAAVLAVVVQAVIRIGGRALKNRVMVGIAAAAFIAIFFLHVPFPLIVLAAGTAGFLGGRFGLAAFQTGGGHKAGSGPVLSDAESALGEGVPAHARPNLAWSLRISSVLLALWLAPLAVLYATFGADNVFTEIGLFFSKMAIVTFGGAYAVLAYVAQEAVQHFGWLKPGEMLDGLGMAETTPGPLIMVVQFVGFMGAYRDPGVLDPMLAATLAAILTSWVTFVPCFLWIFLGAPFIEKLRGNIALAGAMSAITAAVVGVILNLAIWFALHTLFAEVATVQLGGLRLDIPVLQSAVPAAMALSAAAAIAIFRFKASVIATLLACAAAGMLWTLAVN</sequence>
<dbReference type="EMBL" id="JACGBJ010000007">
    <property type="protein sequence ID" value="MBA5802885.1"/>
    <property type="molecule type" value="Genomic_DNA"/>
</dbReference>
<evidence type="ECO:0000313" key="9">
    <source>
        <dbReference type="EMBL" id="MBA5802885.1"/>
    </source>
</evidence>
<feature type="transmembrane region" description="Helical" evidence="8">
    <location>
        <begin position="164"/>
        <end position="189"/>
    </location>
</feature>
<name>A0ABR6A885_9HYPH</name>
<dbReference type="RefSeq" id="WP_182209450.1">
    <property type="nucleotide sequence ID" value="NZ_JACGBJ010000007.1"/>
</dbReference>
<reference evidence="9 10" key="1">
    <citation type="submission" date="2020-07" db="EMBL/GenBank/DDBJ databases">
        <authorList>
            <person name="Sun Q."/>
        </authorList>
    </citation>
    <scope>NUCLEOTIDE SEQUENCE [LARGE SCALE GENOMIC DNA]</scope>
    <source>
        <strain evidence="9 10">WYCCWR 11317</strain>
    </source>
</reference>
<comment type="similarity">
    <text evidence="2">Belongs to the chromate ion transporter (CHR) (TC 2.A.51) family.</text>
</comment>
<evidence type="ECO:0000256" key="3">
    <source>
        <dbReference type="ARBA" id="ARBA00022475"/>
    </source>
</evidence>
<evidence type="ECO:0000256" key="1">
    <source>
        <dbReference type="ARBA" id="ARBA00004651"/>
    </source>
</evidence>
<dbReference type="InterPro" id="IPR003370">
    <property type="entry name" value="Chromate_transpt"/>
</dbReference>
<keyword evidence="6 8" id="KW-0472">Membrane</keyword>